<dbReference type="RefSeq" id="WP_185088501.1">
    <property type="nucleotide sequence ID" value="NZ_JACHJB010000003.1"/>
</dbReference>
<evidence type="ECO:0000259" key="2">
    <source>
        <dbReference type="Pfam" id="PF10646"/>
    </source>
</evidence>
<dbReference type="EMBL" id="JACHJB010000003">
    <property type="protein sequence ID" value="MBB6350764.1"/>
    <property type="molecule type" value="Genomic_DNA"/>
</dbReference>
<dbReference type="Pfam" id="PF10646">
    <property type="entry name" value="Germane"/>
    <property type="match status" value="1"/>
</dbReference>
<accession>A0A7X0F287</accession>
<organism evidence="3 4">
    <name type="scientific">Nonomuraea muscovyensis</name>
    <dbReference type="NCBI Taxonomy" id="1124761"/>
    <lineage>
        <taxon>Bacteria</taxon>
        <taxon>Bacillati</taxon>
        <taxon>Actinomycetota</taxon>
        <taxon>Actinomycetes</taxon>
        <taxon>Streptosporangiales</taxon>
        <taxon>Streptosporangiaceae</taxon>
        <taxon>Nonomuraea</taxon>
    </lineage>
</organism>
<proteinExistence type="predicted"/>
<feature type="signal peptide" evidence="1">
    <location>
        <begin position="1"/>
        <end position="17"/>
    </location>
</feature>
<evidence type="ECO:0000313" key="4">
    <source>
        <dbReference type="Proteomes" id="UP000583800"/>
    </source>
</evidence>
<dbReference type="Proteomes" id="UP000583800">
    <property type="component" value="Unassembled WGS sequence"/>
</dbReference>
<evidence type="ECO:0000256" key="1">
    <source>
        <dbReference type="SAM" id="SignalP"/>
    </source>
</evidence>
<comment type="caution">
    <text evidence="3">The sequence shown here is derived from an EMBL/GenBank/DDBJ whole genome shotgun (WGS) entry which is preliminary data.</text>
</comment>
<feature type="chain" id="PRO_5030854782" evidence="1">
    <location>
        <begin position="18"/>
        <end position="163"/>
    </location>
</feature>
<feature type="domain" description="GerMN" evidence="2">
    <location>
        <begin position="29"/>
        <end position="138"/>
    </location>
</feature>
<evidence type="ECO:0000313" key="3">
    <source>
        <dbReference type="EMBL" id="MBB6350764.1"/>
    </source>
</evidence>
<dbReference type="InterPro" id="IPR019606">
    <property type="entry name" value="GerMN"/>
</dbReference>
<name>A0A7X0F287_9ACTN</name>
<reference evidence="3 4" key="1">
    <citation type="submission" date="2020-08" db="EMBL/GenBank/DDBJ databases">
        <title>Sequencing the genomes of 1000 actinobacteria strains.</title>
        <authorList>
            <person name="Klenk H.-P."/>
        </authorList>
    </citation>
    <scope>NUCLEOTIDE SEQUENCE [LARGE SCALE GENOMIC DNA]</scope>
    <source>
        <strain evidence="3 4">DSM 45913</strain>
    </source>
</reference>
<keyword evidence="1" id="KW-0732">Signal</keyword>
<dbReference type="AlphaFoldDB" id="A0A7X0F287"/>
<sequence length="163" mass="17174">MKELLMATVLTLSPAHAAGSPTQAGTTVKVYFAKGFGIPGKLVPVTRTAPHRGVARFAVEQLIAGPTAKERARGLHSELAGALRGRSTCGADFTVKIAKGTATLRFCRTVMGNGIGSDARVLNMIGTTLKQFATVKKVVALEKNGRCLFDQTDRGTSCLTGRE</sequence>
<keyword evidence="4" id="KW-1185">Reference proteome</keyword>
<protein>
    <submittedName>
        <fullName evidence="3">Spore germination protein GerM</fullName>
    </submittedName>
</protein>
<gene>
    <name evidence="3" type="ORF">FHU36_007336</name>
</gene>